<keyword evidence="2" id="KW-1185">Reference proteome</keyword>
<dbReference type="GO" id="GO:0016538">
    <property type="term" value="F:cyclin-dependent protein serine/threonine kinase regulator activity"/>
    <property type="evidence" value="ECO:0007669"/>
    <property type="project" value="TreeGrafter"/>
</dbReference>
<dbReference type="GO" id="GO:0000307">
    <property type="term" value="C:cyclin-dependent protein kinase holoenzyme complex"/>
    <property type="evidence" value="ECO:0007669"/>
    <property type="project" value="TreeGrafter"/>
</dbReference>
<evidence type="ECO:0000313" key="1">
    <source>
        <dbReference type="EMBL" id="GJN90884.1"/>
    </source>
</evidence>
<accession>A0AAV5GLU6</accession>
<sequence length="652" mass="69162">MNAPTGYPSFDGSAHHAWTMVAPQQQHQHQQYYYGGAHYDPVRAHVHHHHQASLLQVAQQQHAAATAAAYPAYNPAAYAHGQQQPQPYYPSSQPLQLDGYYAAQQAQPAPFLEQAVRSRFAFATPTHAPLQPYEQQRGFTLPPPAPYAASYGMQAHQADAMRAAWDARTESTAAYGRAESAARATLENEYDHPSHSRPPHRGVATADAMLDDDSVASQQQHVTYDLIPNVSSVPPPPPVERSAVPLADLATEMVWETVRRGYLHVVETSAPANQGVGVIGQPARAGPRRSGGAEQFGIIGDRRAFAGNDFEATARMQRLADLGFSAQRAASASAAFPVEPSSAFRAFVKQILTATLVTPEDLVFALYLVSQVPVDKLIPSTPAERGQDAQTTSFKAAPFKMVLGALMIANKQLQDNSYRNDTFSTVSGIPLADVNALEAHVATALLFDVAIREDKWLVWLGVVAERFRAGTGQLGDRLAVQEALARLIVAAQQSCEQPAIDTAPSTPALSASDSASSLASLASAATSLLDGDCAMAGATCPSTPPAGQSHLADVNLDASGPLESPLHFDPAAARRRAAFKRAASSLASSVAASSMDSPLLAATTAAAAARQQRSCVAASATESSGYSLFPPVDLAAARSRSFGQETWSRAIC</sequence>
<dbReference type="GO" id="GO:0005634">
    <property type="term" value="C:nucleus"/>
    <property type="evidence" value="ECO:0007669"/>
    <property type="project" value="TreeGrafter"/>
</dbReference>
<protein>
    <recommendedName>
        <fullName evidence="3">Cyclin N-terminal domain-containing protein</fullName>
    </recommendedName>
</protein>
<gene>
    <name evidence="1" type="ORF">Rhopal_003898-T1</name>
</gene>
<dbReference type="InterPro" id="IPR013922">
    <property type="entry name" value="Cyclin_PHO80-like"/>
</dbReference>
<reference evidence="1 2" key="1">
    <citation type="submission" date="2021-12" db="EMBL/GenBank/DDBJ databases">
        <title>High titer production of polyol ester of fatty acids by Rhodotorula paludigena BS15 towards product separation-free biomass refinery.</title>
        <authorList>
            <person name="Mano J."/>
            <person name="Ono H."/>
            <person name="Tanaka T."/>
            <person name="Naito K."/>
            <person name="Sushida H."/>
            <person name="Ike M."/>
            <person name="Tokuyasu K."/>
            <person name="Kitaoka M."/>
        </authorList>
    </citation>
    <scope>NUCLEOTIDE SEQUENCE [LARGE SCALE GENOMIC DNA]</scope>
    <source>
        <strain evidence="1 2">BS15</strain>
    </source>
</reference>
<proteinExistence type="predicted"/>
<dbReference type="AlphaFoldDB" id="A0AAV5GLU6"/>
<dbReference type="Pfam" id="PF08613">
    <property type="entry name" value="Cyclin"/>
    <property type="match status" value="1"/>
</dbReference>
<evidence type="ECO:0008006" key="3">
    <source>
        <dbReference type="Google" id="ProtNLM"/>
    </source>
</evidence>
<dbReference type="Gene3D" id="1.10.472.10">
    <property type="entry name" value="Cyclin-like"/>
    <property type="match status" value="1"/>
</dbReference>
<comment type="caution">
    <text evidence="1">The sequence shown here is derived from an EMBL/GenBank/DDBJ whole genome shotgun (WGS) entry which is preliminary data.</text>
</comment>
<dbReference type="PANTHER" id="PTHR15615">
    <property type="match status" value="1"/>
</dbReference>
<organism evidence="1 2">
    <name type="scientific">Rhodotorula paludigena</name>
    <dbReference type="NCBI Taxonomy" id="86838"/>
    <lineage>
        <taxon>Eukaryota</taxon>
        <taxon>Fungi</taxon>
        <taxon>Dikarya</taxon>
        <taxon>Basidiomycota</taxon>
        <taxon>Pucciniomycotina</taxon>
        <taxon>Microbotryomycetes</taxon>
        <taxon>Sporidiobolales</taxon>
        <taxon>Sporidiobolaceae</taxon>
        <taxon>Rhodotorula</taxon>
    </lineage>
</organism>
<dbReference type="Proteomes" id="UP001342314">
    <property type="component" value="Unassembled WGS sequence"/>
</dbReference>
<dbReference type="PANTHER" id="PTHR15615:SF27">
    <property type="entry name" value="PHO85 CYCLIN CLG1"/>
    <property type="match status" value="1"/>
</dbReference>
<name>A0AAV5GLU6_9BASI</name>
<dbReference type="CDD" id="cd20557">
    <property type="entry name" value="CYCLIN_ScPCL1-like"/>
    <property type="match status" value="1"/>
</dbReference>
<dbReference type="GO" id="GO:0019901">
    <property type="term" value="F:protein kinase binding"/>
    <property type="evidence" value="ECO:0007669"/>
    <property type="project" value="InterPro"/>
</dbReference>
<evidence type="ECO:0000313" key="2">
    <source>
        <dbReference type="Proteomes" id="UP001342314"/>
    </source>
</evidence>
<dbReference type="EMBL" id="BQKY01000007">
    <property type="protein sequence ID" value="GJN90884.1"/>
    <property type="molecule type" value="Genomic_DNA"/>
</dbReference>